<feature type="region of interest" description="Disordered" evidence="5">
    <location>
        <begin position="309"/>
        <end position="339"/>
    </location>
</feature>
<evidence type="ECO:0000256" key="1">
    <source>
        <dbReference type="ARBA" id="ARBA00004167"/>
    </source>
</evidence>
<gene>
    <name evidence="7" type="ORF">A4U43_C05F23450</name>
</gene>
<dbReference type="GO" id="GO:0045010">
    <property type="term" value="P:actin nucleation"/>
    <property type="evidence" value="ECO:0007669"/>
    <property type="project" value="InterPro"/>
</dbReference>
<dbReference type="GO" id="GO:0016020">
    <property type="term" value="C:membrane"/>
    <property type="evidence" value="ECO:0007669"/>
    <property type="project" value="UniProtKB-SubCell"/>
</dbReference>
<protein>
    <recommendedName>
        <fullName evidence="4">Formin-like protein</fullName>
    </recommendedName>
</protein>
<dbReference type="PROSITE" id="PS51444">
    <property type="entry name" value="FH2"/>
    <property type="match status" value="1"/>
</dbReference>
<accession>A0A5P1EU32</accession>
<dbReference type="SMART" id="SM00498">
    <property type="entry name" value="FH2"/>
    <property type="match status" value="1"/>
</dbReference>
<feature type="compositionally biased region" description="Low complexity" evidence="5">
    <location>
        <begin position="91"/>
        <end position="117"/>
    </location>
</feature>
<comment type="similarity">
    <text evidence="3">Belongs to the formin-like family. Class-I subfamily.</text>
</comment>
<feature type="compositionally biased region" description="Low complexity" evidence="5">
    <location>
        <begin position="315"/>
        <end position="332"/>
    </location>
</feature>
<dbReference type="InterPro" id="IPR015425">
    <property type="entry name" value="FH2_Formin"/>
</dbReference>
<organism evidence="7 8">
    <name type="scientific">Asparagus officinalis</name>
    <name type="common">Garden asparagus</name>
    <dbReference type="NCBI Taxonomy" id="4686"/>
    <lineage>
        <taxon>Eukaryota</taxon>
        <taxon>Viridiplantae</taxon>
        <taxon>Streptophyta</taxon>
        <taxon>Embryophyta</taxon>
        <taxon>Tracheophyta</taxon>
        <taxon>Spermatophyta</taxon>
        <taxon>Magnoliopsida</taxon>
        <taxon>Liliopsida</taxon>
        <taxon>Asparagales</taxon>
        <taxon>Asparagaceae</taxon>
        <taxon>Asparagoideae</taxon>
        <taxon>Asparagus</taxon>
    </lineage>
</organism>
<dbReference type="Pfam" id="PF02181">
    <property type="entry name" value="FH2"/>
    <property type="match status" value="1"/>
</dbReference>
<evidence type="ECO:0000256" key="3">
    <source>
        <dbReference type="ARBA" id="ARBA00025793"/>
    </source>
</evidence>
<dbReference type="Proteomes" id="UP000243459">
    <property type="component" value="Chromosome 5"/>
</dbReference>
<evidence type="ECO:0000313" key="8">
    <source>
        <dbReference type="Proteomes" id="UP000243459"/>
    </source>
</evidence>
<dbReference type="AlphaFoldDB" id="A0A5P1EU32"/>
<dbReference type="GO" id="GO:0051015">
    <property type="term" value="F:actin filament binding"/>
    <property type="evidence" value="ECO:0007669"/>
    <property type="project" value="InterPro"/>
</dbReference>
<reference evidence="8" key="1">
    <citation type="journal article" date="2017" name="Nat. Commun.">
        <title>The asparagus genome sheds light on the origin and evolution of a young Y chromosome.</title>
        <authorList>
            <person name="Harkess A."/>
            <person name="Zhou J."/>
            <person name="Xu C."/>
            <person name="Bowers J.E."/>
            <person name="Van der Hulst R."/>
            <person name="Ayyampalayam S."/>
            <person name="Mercati F."/>
            <person name="Riccardi P."/>
            <person name="McKain M.R."/>
            <person name="Kakrana A."/>
            <person name="Tang H."/>
            <person name="Ray J."/>
            <person name="Groenendijk J."/>
            <person name="Arikit S."/>
            <person name="Mathioni S.M."/>
            <person name="Nakano M."/>
            <person name="Shan H."/>
            <person name="Telgmann-Rauber A."/>
            <person name="Kanno A."/>
            <person name="Yue Z."/>
            <person name="Chen H."/>
            <person name="Li W."/>
            <person name="Chen Y."/>
            <person name="Xu X."/>
            <person name="Zhang Y."/>
            <person name="Luo S."/>
            <person name="Chen H."/>
            <person name="Gao J."/>
            <person name="Mao Z."/>
            <person name="Pires J.C."/>
            <person name="Luo M."/>
            <person name="Kudrna D."/>
            <person name="Wing R.A."/>
            <person name="Meyers B.C."/>
            <person name="Yi K."/>
            <person name="Kong H."/>
            <person name="Lavrijsen P."/>
            <person name="Sunseri F."/>
            <person name="Falavigna A."/>
            <person name="Ye Y."/>
            <person name="Leebens-Mack J.H."/>
            <person name="Chen G."/>
        </authorList>
    </citation>
    <scope>NUCLEOTIDE SEQUENCE [LARGE SCALE GENOMIC DNA]</scope>
    <source>
        <strain evidence="8">cv. DH0086</strain>
    </source>
</reference>
<feature type="region of interest" description="Disordered" evidence="5">
    <location>
        <begin position="477"/>
        <end position="523"/>
    </location>
</feature>
<keyword evidence="2" id="KW-0732">Signal</keyword>
<evidence type="ECO:0000259" key="6">
    <source>
        <dbReference type="PROSITE" id="PS51444"/>
    </source>
</evidence>
<evidence type="ECO:0000256" key="4">
    <source>
        <dbReference type="RuleBase" id="RU361260"/>
    </source>
</evidence>
<proteinExistence type="inferred from homology"/>
<evidence type="ECO:0000256" key="5">
    <source>
        <dbReference type="SAM" id="MobiDB-lite"/>
    </source>
</evidence>
<evidence type="ECO:0000256" key="2">
    <source>
        <dbReference type="ARBA" id="ARBA00022729"/>
    </source>
</evidence>
<dbReference type="SUPFAM" id="SSF101447">
    <property type="entry name" value="Formin homology 2 domain (FH2 domain)"/>
    <property type="match status" value="1"/>
</dbReference>
<keyword evidence="8" id="KW-1185">Reference proteome</keyword>
<dbReference type="InterPro" id="IPR042201">
    <property type="entry name" value="FH2_Formin_sf"/>
</dbReference>
<dbReference type="PANTHER" id="PTHR23213:SF354">
    <property type="entry name" value="FORMIN-LIKE PROTEIN 4"/>
    <property type="match status" value="1"/>
</dbReference>
<comment type="subcellular location">
    <subcellularLocation>
        <location evidence="1">Membrane</location>
        <topology evidence="1">Single-pass membrane protein</topology>
    </subcellularLocation>
</comment>
<feature type="region of interest" description="Disordered" evidence="5">
    <location>
        <begin position="27"/>
        <end position="47"/>
    </location>
</feature>
<dbReference type="OMA" id="KVCVDIT"/>
<dbReference type="EMBL" id="CM007385">
    <property type="protein sequence ID" value="ONK69486.1"/>
    <property type="molecule type" value="Genomic_DNA"/>
</dbReference>
<feature type="domain" description="FH2" evidence="6">
    <location>
        <begin position="39"/>
        <end position="489"/>
    </location>
</feature>
<evidence type="ECO:0000313" key="7">
    <source>
        <dbReference type="EMBL" id="ONK69486.1"/>
    </source>
</evidence>
<sequence length="523" mass="58045">MHHGRRQQELGRHSAAVACLVEAAGASRRGSFMPPPPSQAEGGRSRAKLKPLHWDKVTPHNPEHSMVWDKISDGSFRIDDELMDTLFGYGSTNQNNPNSNKTPSNPFTSPSTSSNTPTQICLLDPRKSQNIAIVIRSLGISRQEILDALFNGRDLSHDALEKLSRIALTKEEETMIREFSGNPTRLADAESFLYHLTKAVPSPFARIDAMLFKFNYDMEILHIKKSIQALELACRELKSHGLFLKLLEAILKAGNRMNAGTARGNAKAFNLAALCKLSDVKSTDGKTTLLHFVVEEVVRSEGKRLVINRNHSLRRSGSSSSNNSGNLANSAGQLKTTREEKEREYIKLGLPVVGGLSEELANVKKAAAVDYEGLASSCSSIGTRISEIRQFFSKGNGGDAFLREMKGFLEASEEELRVVVEEQVRAMELVKRTTEYYQPGGSRDRNAQPLQLFVIVRDFIVMFDRVCVDITRNMQKRPLAGRSSPQKKAETEKRAAAMFPNLPPRFMSENSRSSSDSDSEDGF</sequence>
<name>A0A5P1EU32_ASPOF</name>
<feature type="region of interest" description="Disordered" evidence="5">
    <location>
        <begin position="88"/>
        <end position="117"/>
    </location>
</feature>
<dbReference type="Gene3D" id="1.20.58.2220">
    <property type="entry name" value="Formin, FH2 domain"/>
    <property type="match status" value="1"/>
</dbReference>
<dbReference type="PANTHER" id="PTHR23213">
    <property type="entry name" value="FORMIN-RELATED"/>
    <property type="match status" value="1"/>
</dbReference>
<dbReference type="Gramene" id="ONK69486">
    <property type="protein sequence ID" value="ONK69486"/>
    <property type="gene ID" value="A4U43_C05F23450"/>
</dbReference>
<dbReference type="InterPro" id="IPR027643">
    <property type="entry name" value="Formin-like_plant"/>
</dbReference>